<evidence type="ECO:0000259" key="21">
    <source>
        <dbReference type="PROSITE" id="PS50853"/>
    </source>
</evidence>
<feature type="compositionally biased region" description="Low complexity" evidence="17">
    <location>
        <begin position="1268"/>
        <end position="1279"/>
    </location>
</feature>
<name>A0A7L0JII5_CHATO</name>
<comment type="similarity">
    <text evidence="16">Belongs to the immunoglobulin superfamily. ROBO family.</text>
</comment>
<evidence type="ECO:0000256" key="7">
    <source>
        <dbReference type="ARBA" id="ARBA00022737"/>
    </source>
</evidence>
<dbReference type="GO" id="GO:0006935">
    <property type="term" value="P:chemotaxis"/>
    <property type="evidence" value="ECO:0007669"/>
    <property type="project" value="UniProtKB-KW"/>
</dbReference>
<feature type="domain" description="Fibronectin type-III" evidence="21">
    <location>
        <begin position="819"/>
        <end position="916"/>
    </location>
</feature>
<feature type="region of interest" description="Disordered" evidence="17">
    <location>
        <begin position="1138"/>
        <end position="1194"/>
    </location>
</feature>
<dbReference type="FunFam" id="2.60.40.10:FF:000008">
    <property type="entry name" value="roundabout homolog 2 isoform X2"/>
    <property type="match status" value="2"/>
</dbReference>
<feature type="domain" description="Fibronectin type-III" evidence="21">
    <location>
        <begin position="725"/>
        <end position="817"/>
    </location>
</feature>
<evidence type="ECO:0000256" key="13">
    <source>
        <dbReference type="ARBA" id="ARBA00023170"/>
    </source>
</evidence>
<evidence type="ECO:0000256" key="1">
    <source>
        <dbReference type="ARBA" id="ARBA00004479"/>
    </source>
</evidence>
<organism evidence="22 23">
    <name type="scientific">Chauna torquata</name>
    <name type="common">Southern screamer</name>
    <dbReference type="NCBI Taxonomy" id="30388"/>
    <lineage>
        <taxon>Eukaryota</taxon>
        <taxon>Metazoa</taxon>
        <taxon>Chordata</taxon>
        <taxon>Craniata</taxon>
        <taxon>Vertebrata</taxon>
        <taxon>Euteleostomi</taxon>
        <taxon>Archelosauria</taxon>
        <taxon>Archosauria</taxon>
        <taxon>Dinosauria</taxon>
        <taxon>Saurischia</taxon>
        <taxon>Theropoda</taxon>
        <taxon>Coelurosauria</taxon>
        <taxon>Aves</taxon>
        <taxon>Neognathae</taxon>
        <taxon>Galloanserae</taxon>
        <taxon>Anseriformes</taxon>
        <taxon>Anhimidae</taxon>
        <taxon>Chauna</taxon>
    </lineage>
</organism>
<dbReference type="InterPro" id="IPR036179">
    <property type="entry name" value="Ig-like_dom_sf"/>
</dbReference>
<dbReference type="SUPFAM" id="SSF48726">
    <property type="entry name" value="Immunoglobulin"/>
    <property type="match status" value="5"/>
</dbReference>
<dbReference type="SMART" id="SM00408">
    <property type="entry name" value="IGc2"/>
    <property type="match status" value="5"/>
</dbReference>
<keyword evidence="13" id="KW-0675">Receptor</keyword>
<protein>
    <submittedName>
        <fullName evidence="22">ROBO3 protein</fullName>
    </submittedName>
</protein>
<dbReference type="GO" id="GO:0022603">
    <property type="term" value="P:regulation of anatomical structure morphogenesis"/>
    <property type="evidence" value="ECO:0007669"/>
    <property type="project" value="UniProtKB-ARBA"/>
</dbReference>
<feature type="domain" description="Ig-like" evidence="20">
    <location>
        <begin position="162"/>
        <end position="249"/>
    </location>
</feature>
<feature type="non-terminal residue" evidence="22">
    <location>
        <position position="1"/>
    </location>
</feature>
<feature type="region of interest" description="Disordered" evidence="17">
    <location>
        <begin position="1208"/>
        <end position="1339"/>
    </location>
</feature>
<keyword evidence="14" id="KW-0325">Glycoprotein</keyword>
<comment type="caution">
    <text evidence="22">The sequence shown here is derived from an EMBL/GenBank/DDBJ whole genome shotgun (WGS) entry which is preliminary data.</text>
</comment>
<keyword evidence="12" id="KW-1015">Disulfide bond</keyword>
<evidence type="ECO:0000256" key="9">
    <source>
        <dbReference type="ARBA" id="ARBA00022902"/>
    </source>
</evidence>
<evidence type="ECO:0000256" key="12">
    <source>
        <dbReference type="ARBA" id="ARBA00023157"/>
    </source>
</evidence>
<keyword evidence="7" id="KW-0677">Repeat</keyword>
<dbReference type="PROSITE" id="PS50853">
    <property type="entry name" value="FN3"/>
    <property type="match status" value="3"/>
</dbReference>
<keyword evidence="2" id="KW-0217">Developmental protein</keyword>
<dbReference type="InterPro" id="IPR003598">
    <property type="entry name" value="Ig_sub2"/>
</dbReference>
<dbReference type="SMART" id="SM00409">
    <property type="entry name" value="IG"/>
    <property type="match status" value="5"/>
</dbReference>
<dbReference type="FunFam" id="2.60.40.10:FF:000058">
    <property type="entry name" value="roundabout homolog 2 isoform X3"/>
    <property type="match status" value="1"/>
</dbReference>
<keyword evidence="23" id="KW-1185">Reference proteome</keyword>
<feature type="domain" description="Ig-like" evidence="20">
    <location>
        <begin position="254"/>
        <end position="338"/>
    </location>
</feature>
<evidence type="ECO:0000256" key="2">
    <source>
        <dbReference type="ARBA" id="ARBA00022473"/>
    </source>
</evidence>
<dbReference type="InterPro" id="IPR013783">
    <property type="entry name" value="Ig-like_fold"/>
</dbReference>
<gene>
    <name evidence="22" type="primary">Robo3</name>
    <name evidence="22" type="ORF">CHATOR_R06488</name>
</gene>
<evidence type="ECO:0000256" key="5">
    <source>
        <dbReference type="ARBA" id="ARBA00022692"/>
    </source>
</evidence>
<dbReference type="InterPro" id="IPR036116">
    <property type="entry name" value="FN3_sf"/>
</dbReference>
<dbReference type="InterPro" id="IPR003961">
    <property type="entry name" value="FN3_dom"/>
</dbReference>
<proteinExistence type="inferred from homology"/>
<evidence type="ECO:0000256" key="14">
    <source>
        <dbReference type="ARBA" id="ARBA00023180"/>
    </source>
</evidence>
<feature type="compositionally biased region" description="Pro residues" evidence="17">
    <location>
        <begin position="1328"/>
        <end position="1339"/>
    </location>
</feature>
<dbReference type="InterPro" id="IPR051170">
    <property type="entry name" value="Neural/epithelial_adhesion"/>
</dbReference>
<keyword evidence="15" id="KW-0393">Immunoglobulin domain</keyword>
<dbReference type="CDD" id="cd00063">
    <property type="entry name" value="FN3"/>
    <property type="match status" value="3"/>
</dbReference>
<sequence length="1339" mass="142916">MLRYLLKTLLQMNLFADSLAAEMSNSSELLLGLNGSIAALDLRNLTAGNGSHPRLEDSAPYIVEHPSDLLVSKGEPATLSCKAEGRPQPAIEWYKDGERVETDREDPRSHRTLLPGGSLFFLRIVHGRRSKPDEGVYVCVARNYLGEATSRNASLEVAVLRDDFRQPPGDVVVAAGEPAVLECVPPRGHPEPTVSWKKNGARLSDKDEHVTIRGGKLMMATTRKSDAGIYICVATNMVGERDSEPAELVVFERPVFSKQPLNQAVLVDETAEFPCEALGDPRPTARWRKEDGELPPGRWELLADNTLRISRVRAEDEGTYTCVAENSVGKSEASGTLVVRGKGGSPRSTPGCLQAYNPPLSFCLPSAPVPPQLVTRPRDQTVPPGRSVTFHCETTGNPPPAVFWQKEGSQTLLFPGQPPQPASRFSVAPSGAMTIATVQPTDAGYYLCQAISVAGSVLAKALLEVEEAPTEHRPPVIRWGPTNRTVLPVGATVRLPCWAAGDPPPHVGWLKDGHAMPGPDTRASLLENGTLQITGLRVTDSGHYECVATSSMGEMRWSGSLEVQGESWGHHGTRDAMGLGTQLPWVSVTLPTGDGSGLSPPSPERGILPGPPSTPLVTNVTKSSVTLTWKGNKQSGGTAVTYIVEAFSKTVGGPWQTVAANVEGETHTVSGLIPDTIYLFLVRALNAHGLSDPSGVSEPVRTQGETQQRCKGTPAPSVPPELAQVSVHLQDPVVLPPGAVRLTWTVEPPSPFVQGYQVLYRQRGGRWEARDVRAPGERGALLTGLRSGQDYEVKVRPYFHHLHGPDSAVRALRTPEAAPSAPPRAVSVTGNGTSVHISWQPPPPAEQNGVIRDYRIWCLGNESRFHINQSVEGTVLATVLRGLVPGVPYHAEVAAATGAGVGARSAPVPIRIVPPEEQDVGLAGQGSVAERLAEMARRPAFIAGIGGACWLVLAGFGAWLYGRRRRRKELSHFTASFAYAPTGVPMGAAGTRHGPAVPSPQPPALSTLAFPHAPAPVRSSPRAAVGGHPWLADTWHGAGTSSLDAAERYYNEAGISRYIAQTEPFGVGAAEAPIYSSIEAGGEELRTFHRPCSQHGPEPPATLYAHPAHGRTEHGRATAAAWWKNLGKAVQTPVLSWTELLPPPPSASELSQYAEEEEEKEEEEEEEERCPLGEDLPRPTASTPATPTGCCSPAVMAPMPLEDVRSLHRFDSPRLPRRPPCGAGPPPSPPLSPRRPDTSEGHIPRAHHPYGTGELWGASAGAGGVSPSGGSSDVPLLPGKTRPETPKSRPKPKGSRYRQEPQLGGEKVPGRGRGLPMVLSPHSLPTADLPPPPLPPPGE</sequence>
<feature type="region of interest" description="Disordered" evidence="17">
    <location>
        <begin position="693"/>
        <end position="717"/>
    </location>
</feature>
<dbReference type="Proteomes" id="UP000537522">
    <property type="component" value="Unassembled WGS sequence"/>
</dbReference>
<dbReference type="FunFam" id="2.60.40.10:FF:000026">
    <property type="entry name" value="roundabout homolog 2 isoform X1"/>
    <property type="match status" value="1"/>
</dbReference>
<dbReference type="SMART" id="SM00060">
    <property type="entry name" value="FN3"/>
    <property type="match status" value="3"/>
</dbReference>
<evidence type="ECO:0000256" key="4">
    <source>
        <dbReference type="ARBA" id="ARBA00022553"/>
    </source>
</evidence>
<feature type="signal peptide" evidence="19">
    <location>
        <begin position="1"/>
        <end position="20"/>
    </location>
</feature>
<dbReference type="SMART" id="SM00406">
    <property type="entry name" value="IGv"/>
    <property type="match status" value="4"/>
</dbReference>
<dbReference type="InterPro" id="IPR003599">
    <property type="entry name" value="Ig_sub"/>
</dbReference>
<dbReference type="InterPro" id="IPR013106">
    <property type="entry name" value="Ig_V-set"/>
</dbReference>
<feature type="transmembrane region" description="Helical" evidence="18">
    <location>
        <begin position="940"/>
        <end position="961"/>
    </location>
</feature>
<keyword evidence="6 19" id="KW-0732">Signal</keyword>
<evidence type="ECO:0000256" key="18">
    <source>
        <dbReference type="SAM" id="Phobius"/>
    </source>
</evidence>
<keyword evidence="11 18" id="KW-0472">Membrane</keyword>
<dbReference type="GO" id="GO:0051239">
    <property type="term" value="P:regulation of multicellular organismal process"/>
    <property type="evidence" value="ECO:0007669"/>
    <property type="project" value="UniProtKB-ARBA"/>
</dbReference>
<keyword evidence="9" id="KW-0524">Neurogenesis</keyword>
<reference evidence="22 23" key="1">
    <citation type="submission" date="2019-09" db="EMBL/GenBank/DDBJ databases">
        <title>Bird 10,000 Genomes (B10K) Project - Family phase.</title>
        <authorList>
            <person name="Zhang G."/>
        </authorList>
    </citation>
    <scope>NUCLEOTIDE SEQUENCE [LARGE SCALE GENOMIC DNA]</scope>
    <source>
        <strain evidence="22">B10K-DU-011-36</strain>
        <tissue evidence="22">Muscle</tissue>
    </source>
</reference>
<feature type="domain" description="Ig-like" evidence="20">
    <location>
        <begin position="60"/>
        <end position="156"/>
    </location>
</feature>
<feature type="chain" id="PRO_5029592532" evidence="19">
    <location>
        <begin position="21"/>
        <end position="1339"/>
    </location>
</feature>
<feature type="non-terminal residue" evidence="22">
    <location>
        <position position="1339"/>
    </location>
</feature>
<dbReference type="FunFam" id="2.60.40.10:FF:000043">
    <property type="entry name" value="roundabout homolog 2 isoform X2"/>
    <property type="match status" value="1"/>
</dbReference>
<keyword evidence="8" id="KW-0221">Differentiation</keyword>
<evidence type="ECO:0000256" key="19">
    <source>
        <dbReference type="SAM" id="SignalP"/>
    </source>
</evidence>
<feature type="compositionally biased region" description="Basic and acidic residues" evidence="17">
    <location>
        <begin position="1234"/>
        <end position="1243"/>
    </location>
</feature>
<dbReference type="SUPFAM" id="SSF49265">
    <property type="entry name" value="Fibronectin type III"/>
    <property type="match status" value="2"/>
</dbReference>
<evidence type="ECO:0000313" key="22">
    <source>
        <dbReference type="EMBL" id="NXK44421.1"/>
    </source>
</evidence>
<evidence type="ECO:0000256" key="8">
    <source>
        <dbReference type="ARBA" id="ARBA00022782"/>
    </source>
</evidence>
<comment type="subcellular location">
    <subcellularLocation>
        <location evidence="1">Membrane</location>
        <topology evidence="1">Single-pass type I membrane protein</topology>
    </subcellularLocation>
</comment>
<evidence type="ECO:0000256" key="16">
    <source>
        <dbReference type="ARBA" id="ARBA00061206"/>
    </source>
</evidence>
<dbReference type="FunFam" id="2.60.40.10:FF:000065">
    <property type="entry name" value="roundabout homolog 1 isoform X3"/>
    <property type="match status" value="1"/>
</dbReference>
<dbReference type="PANTHER" id="PTHR12231">
    <property type="entry name" value="CTX-RELATED TYPE I TRANSMEMBRANE PROTEIN"/>
    <property type="match status" value="1"/>
</dbReference>
<dbReference type="InterPro" id="IPR007110">
    <property type="entry name" value="Ig-like_dom"/>
</dbReference>
<feature type="region of interest" description="Disordered" evidence="17">
    <location>
        <begin position="593"/>
        <end position="616"/>
    </location>
</feature>
<evidence type="ECO:0000256" key="6">
    <source>
        <dbReference type="ARBA" id="ARBA00022729"/>
    </source>
</evidence>
<dbReference type="GO" id="GO:0016020">
    <property type="term" value="C:membrane"/>
    <property type="evidence" value="ECO:0007669"/>
    <property type="project" value="UniProtKB-SubCell"/>
</dbReference>
<dbReference type="Pfam" id="PF00041">
    <property type="entry name" value="fn3"/>
    <property type="match status" value="2"/>
</dbReference>
<evidence type="ECO:0000313" key="23">
    <source>
        <dbReference type="Proteomes" id="UP000537522"/>
    </source>
</evidence>
<dbReference type="PANTHER" id="PTHR12231:SF236">
    <property type="entry name" value="ROUNDABOUT HOMOLOG 3"/>
    <property type="match status" value="1"/>
</dbReference>
<dbReference type="GO" id="GO:0007417">
    <property type="term" value="P:central nervous system development"/>
    <property type="evidence" value="ECO:0007669"/>
    <property type="project" value="UniProtKB-ARBA"/>
</dbReference>
<keyword evidence="4" id="KW-0597">Phosphoprotein</keyword>
<keyword evidence="5 18" id="KW-0812">Transmembrane</keyword>
<dbReference type="PROSITE" id="PS50835">
    <property type="entry name" value="IG_LIKE"/>
    <property type="match status" value="5"/>
</dbReference>
<feature type="domain" description="Fibronectin type-III" evidence="21">
    <location>
        <begin position="611"/>
        <end position="705"/>
    </location>
</feature>
<feature type="compositionally biased region" description="Pro residues" evidence="17">
    <location>
        <begin position="1218"/>
        <end position="1233"/>
    </location>
</feature>
<accession>A0A7L0JII5</accession>
<feature type="compositionally biased region" description="Low complexity" evidence="17">
    <location>
        <begin position="1178"/>
        <end position="1188"/>
    </location>
</feature>
<dbReference type="GO" id="GO:0030154">
    <property type="term" value="P:cell differentiation"/>
    <property type="evidence" value="ECO:0007669"/>
    <property type="project" value="UniProtKB-KW"/>
</dbReference>
<dbReference type="InterPro" id="IPR013098">
    <property type="entry name" value="Ig_I-set"/>
</dbReference>
<feature type="domain" description="Ig-like" evidence="20">
    <location>
        <begin position="371"/>
        <end position="464"/>
    </location>
</feature>
<feature type="compositionally biased region" description="Acidic residues" evidence="17">
    <location>
        <begin position="1154"/>
        <end position="1168"/>
    </location>
</feature>
<evidence type="ECO:0000256" key="15">
    <source>
        <dbReference type="ARBA" id="ARBA00023319"/>
    </source>
</evidence>
<dbReference type="EMBL" id="VXAL01000637">
    <property type="protein sequence ID" value="NXK44421.1"/>
    <property type="molecule type" value="Genomic_DNA"/>
</dbReference>
<evidence type="ECO:0000256" key="10">
    <source>
        <dbReference type="ARBA" id="ARBA00022989"/>
    </source>
</evidence>
<evidence type="ECO:0000256" key="11">
    <source>
        <dbReference type="ARBA" id="ARBA00023136"/>
    </source>
</evidence>
<keyword evidence="10 18" id="KW-1133">Transmembrane helix</keyword>
<keyword evidence="3" id="KW-0145">Chemotaxis</keyword>
<evidence type="ECO:0000256" key="3">
    <source>
        <dbReference type="ARBA" id="ARBA00022500"/>
    </source>
</evidence>
<dbReference type="Gene3D" id="2.60.40.10">
    <property type="entry name" value="Immunoglobulins"/>
    <property type="match status" value="8"/>
</dbReference>
<dbReference type="Pfam" id="PF07679">
    <property type="entry name" value="I-set"/>
    <property type="match status" value="3"/>
</dbReference>
<dbReference type="CDD" id="cd07693">
    <property type="entry name" value="IgC_1_Robo"/>
    <property type="match status" value="1"/>
</dbReference>
<evidence type="ECO:0000256" key="17">
    <source>
        <dbReference type="SAM" id="MobiDB-lite"/>
    </source>
</evidence>
<dbReference type="Pfam" id="PF13927">
    <property type="entry name" value="Ig_3"/>
    <property type="match status" value="2"/>
</dbReference>
<evidence type="ECO:0000259" key="20">
    <source>
        <dbReference type="PROSITE" id="PS50835"/>
    </source>
</evidence>
<dbReference type="FunFam" id="2.60.40.10:FF:000053">
    <property type="entry name" value="Roundabout guidance receptor 1"/>
    <property type="match status" value="1"/>
</dbReference>
<dbReference type="FunFam" id="2.60.40.10:FF:000055">
    <property type="entry name" value="roundabout homolog 1 isoform X2"/>
    <property type="match status" value="1"/>
</dbReference>
<feature type="domain" description="Ig-like" evidence="20">
    <location>
        <begin position="474"/>
        <end position="562"/>
    </location>
</feature>